<evidence type="ECO:0000256" key="3">
    <source>
        <dbReference type="ARBA" id="ARBA00023163"/>
    </source>
</evidence>
<dbReference type="InterPro" id="IPR001647">
    <property type="entry name" value="HTH_TetR"/>
</dbReference>
<comment type="caution">
    <text evidence="6">The sequence shown here is derived from an EMBL/GenBank/DDBJ whole genome shotgun (WGS) entry which is preliminary data.</text>
</comment>
<dbReference type="SUPFAM" id="SSF46689">
    <property type="entry name" value="Homeodomain-like"/>
    <property type="match status" value="1"/>
</dbReference>
<dbReference type="AlphaFoldDB" id="A0A852VTL9"/>
<dbReference type="PROSITE" id="PS50977">
    <property type="entry name" value="HTH_TETR_2"/>
    <property type="match status" value="1"/>
</dbReference>
<evidence type="ECO:0000313" key="6">
    <source>
        <dbReference type="EMBL" id="NYF98750.1"/>
    </source>
</evidence>
<keyword evidence="2 4" id="KW-0238">DNA-binding</keyword>
<dbReference type="PANTHER" id="PTHR30055">
    <property type="entry name" value="HTH-TYPE TRANSCRIPTIONAL REGULATOR RUTR"/>
    <property type="match status" value="1"/>
</dbReference>
<evidence type="ECO:0000313" key="7">
    <source>
        <dbReference type="Proteomes" id="UP000554054"/>
    </source>
</evidence>
<dbReference type="InterPro" id="IPR009057">
    <property type="entry name" value="Homeodomain-like_sf"/>
</dbReference>
<name>A0A852VTL9_9MICO</name>
<feature type="DNA-binding region" description="H-T-H motif" evidence="4">
    <location>
        <begin position="33"/>
        <end position="52"/>
    </location>
</feature>
<reference evidence="6 7" key="1">
    <citation type="submission" date="2020-07" db="EMBL/GenBank/DDBJ databases">
        <title>Sequencing the genomes of 1000 actinobacteria strains.</title>
        <authorList>
            <person name="Klenk H.-P."/>
        </authorList>
    </citation>
    <scope>NUCLEOTIDE SEQUENCE [LARGE SCALE GENOMIC DNA]</scope>
    <source>
        <strain evidence="6 7">DSM 26154</strain>
    </source>
</reference>
<dbReference type="Proteomes" id="UP000554054">
    <property type="component" value="Unassembled WGS sequence"/>
</dbReference>
<sequence length="203" mass="22408">MTPRARPLPPDERRRVVLDAARPLVVEHGRTVRTKDVAAAAEIAEGTLFRVFATKDALIDAVVADAFDPAPFLRRLEEVDPNAPLEERILVVVEAFLERFRGAFELMTAVGLGRPPEGARGQWPKRGVRPPHQDWRSEVGRLVVEIIGPDADRLTVPPEQVAQYLRLLCFSGVHPHIAAGAPLAPRQIVDVVLHGVLEVDRPC</sequence>
<dbReference type="GO" id="GO:0003700">
    <property type="term" value="F:DNA-binding transcription factor activity"/>
    <property type="evidence" value="ECO:0007669"/>
    <property type="project" value="TreeGrafter"/>
</dbReference>
<dbReference type="EMBL" id="JACCAE010000001">
    <property type="protein sequence ID" value="NYF98750.1"/>
    <property type="molecule type" value="Genomic_DNA"/>
</dbReference>
<dbReference type="GO" id="GO:0000976">
    <property type="term" value="F:transcription cis-regulatory region binding"/>
    <property type="evidence" value="ECO:0007669"/>
    <property type="project" value="TreeGrafter"/>
</dbReference>
<dbReference type="RefSeq" id="WP_185991522.1">
    <property type="nucleotide sequence ID" value="NZ_JACCAE010000001.1"/>
</dbReference>
<evidence type="ECO:0000256" key="4">
    <source>
        <dbReference type="PROSITE-ProRule" id="PRU00335"/>
    </source>
</evidence>
<gene>
    <name evidence="6" type="ORF">BJY20_002142</name>
</gene>
<dbReference type="PANTHER" id="PTHR30055:SF234">
    <property type="entry name" value="HTH-TYPE TRANSCRIPTIONAL REGULATOR BETI"/>
    <property type="match status" value="1"/>
</dbReference>
<proteinExistence type="predicted"/>
<dbReference type="Gene3D" id="1.10.357.10">
    <property type="entry name" value="Tetracycline Repressor, domain 2"/>
    <property type="match status" value="1"/>
</dbReference>
<feature type="domain" description="HTH tetR-type" evidence="5">
    <location>
        <begin position="11"/>
        <end position="70"/>
    </location>
</feature>
<evidence type="ECO:0000256" key="1">
    <source>
        <dbReference type="ARBA" id="ARBA00023015"/>
    </source>
</evidence>
<dbReference type="Pfam" id="PF00440">
    <property type="entry name" value="TetR_N"/>
    <property type="match status" value="1"/>
</dbReference>
<evidence type="ECO:0000259" key="5">
    <source>
        <dbReference type="PROSITE" id="PS50977"/>
    </source>
</evidence>
<organism evidence="6 7">
    <name type="scientific">Janibacter cremeus</name>
    <dbReference type="NCBI Taxonomy" id="1285192"/>
    <lineage>
        <taxon>Bacteria</taxon>
        <taxon>Bacillati</taxon>
        <taxon>Actinomycetota</taxon>
        <taxon>Actinomycetes</taxon>
        <taxon>Micrococcales</taxon>
        <taxon>Intrasporangiaceae</taxon>
        <taxon>Janibacter</taxon>
    </lineage>
</organism>
<dbReference type="PRINTS" id="PR00455">
    <property type="entry name" value="HTHTETR"/>
</dbReference>
<keyword evidence="7" id="KW-1185">Reference proteome</keyword>
<dbReference type="InterPro" id="IPR050109">
    <property type="entry name" value="HTH-type_TetR-like_transc_reg"/>
</dbReference>
<protein>
    <submittedName>
        <fullName evidence="6">AcrR family transcriptional regulator</fullName>
    </submittedName>
</protein>
<keyword evidence="1" id="KW-0805">Transcription regulation</keyword>
<accession>A0A852VTL9</accession>
<keyword evidence="3" id="KW-0804">Transcription</keyword>
<evidence type="ECO:0000256" key="2">
    <source>
        <dbReference type="ARBA" id="ARBA00023125"/>
    </source>
</evidence>